<dbReference type="EMBL" id="JBBWWR010000014">
    <property type="protein sequence ID" value="KAK8952866.1"/>
    <property type="molecule type" value="Genomic_DNA"/>
</dbReference>
<dbReference type="Proteomes" id="UP001412067">
    <property type="component" value="Unassembled WGS sequence"/>
</dbReference>
<keyword evidence="2" id="KW-1185">Reference proteome</keyword>
<comment type="caution">
    <text evidence="1">The sequence shown here is derived from an EMBL/GenBank/DDBJ whole genome shotgun (WGS) entry which is preliminary data.</text>
</comment>
<protein>
    <submittedName>
        <fullName evidence="1">Uncharacterized protein</fullName>
    </submittedName>
</protein>
<organism evidence="1 2">
    <name type="scientific">Platanthera guangdongensis</name>
    <dbReference type="NCBI Taxonomy" id="2320717"/>
    <lineage>
        <taxon>Eukaryota</taxon>
        <taxon>Viridiplantae</taxon>
        <taxon>Streptophyta</taxon>
        <taxon>Embryophyta</taxon>
        <taxon>Tracheophyta</taxon>
        <taxon>Spermatophyta</taxon>
        <taxon>Magnoliopsida</taxon>
        <taxon>Liliopsida</taxon>
        <taxon>Asparagales</taxon>
        <taxon>Orchidaceae</taxon>
        <taxon>Orchidoideae</taxon>
        <taxon>Orchideae</taxon>
        <taxon>Orchidinae</taxon>
        <taxon>Platanthera</taxon>
    </lineage>
</organism>
<gene>
    <name evidence="1" type="ORF">KSP40_PGU011362</name>
</gene>
<name>A0ABR2LXB4_9ASPA</name>
<evidence type="ECO:0000313" key="2">
    <source>
        <dbReference type="Proteomes" id="UP001412067"/>
    </source>
</evidence>
<proteinExistence type="predicted"/>
<sequence length="73" mass="8126">MSLVQNVYLPFWASGFLELLLAYGTHSAIQFMEGVYVFSGNQFGQLGTGLDQAEVCLLVLHSSLLSKIMQYIH</sequence>
<accession>A0ABR2LXB4</accession>
<reference evidence="1 2" key="1">
    <citation type="journal article" date="2022" name="Nat. Plants">
        <title>Genomes of leafy and leafless Platanthera orchids illuminate the evolution of mycoheterotrophy.</title>
        <authorList>
            <person name="Li M.H."/>
            <person name="Liu K.W."/>
            <person name="Li Z."/>
            <person name="Lu H.C."/>
            <person name="Ye Q.L."/>
            <person name="Zhang D."/>
            <person name="Wang J.Y."/>
            <person name="Li Y.F."/>
            <person name="Zhong Z.M."/>
            <person name="Liu X."/>
            <person name="Yu X."/>
            <person name="Liu D.K."/>
            <person name="Tu X.D."/>
            <person name="Liu B."/>
            <person name="Hao Y."/>
            <person name="Liao X.Y."/>
            <person name="Jiang Y.T."/>
            <person name="Sun W.H."/>
            <person name="Chen J."/>
            <person name="Chen Y.Q."/>
            <person name="Ai Y."/>
            <person name="Zhai J.W."/>
            <person name="Wu S.S."/>
            <person name="Zhou Z."/>
            <person name="Hsiao Y.Y."/>
            <person name="Wu W.L."/>
            <person name="Chen Y.Y."/>
            <person name="Lin Y.F."/>
            <person name="Hsu J.L."/>
            <person name="Li C.Y."/>
            <person name="Wang Z.W."/>
            <person name="Zhao X."/>
            <person name="Zhong W.Y."/>
            <person name="Ma X.K."/>
            <person name="Ma L."/>
            <person name="Huang J."/>
            <person name="Chen G.Z."/>
            <person name="Huang M.Z."/>
            <person name="Huang L."/>
            <person name="Peng D.H."/>
            <person name="Luo Y.B."/>
            <person name="Zou S.Q."/>
            <person name="Chen S.P."/>
            <person name="Lan S."/>
            <person name="Tsai W.C."/>
            <person name="Van de Peer Y."/>
            <person name="Liu Z.J."/>
        </authorList>
    </citation>
    <scope>NUCLEOTIDE SEQUENCE [LARGE SCALE GENOMIC DNA]</scope>
    <source>
        <strain evidence="1">Lor288</strain>
    </source>
</reference>
<evidence type="ECO:0000313" key="1">
    <source>
        <dbReference type="EMBL" id="KAK8952866.1"/>
    </source>
</evidence>